<dbReference type="RefSeq" id="WP_076448485.1">
    <property type="nucleotide sequence ID" value="NZ_FTOQ01000007.1"/>
</dbReference>
<accession>A0A1N7NB85</accession>
<gene>
    <name evidence="1" type="ORF">SAMN05421759_107153</name>
</gene>
<dbReference type="STRING" id="633194.SAMN05421759_107153"/>
<evidence type="ECO:0000313" key="1">
    <source>
        <dbReference type="EMBL" id="SIS95518.1"/>
    </source>
</evidence>
<dbReference type="EMBL" id="FTOQ01000007">
    <property type="protein sequence ID" value="SIS95518.1"/>
    <property type="molecule type" value="Genomic_DNA"/>
</dbReference>
<proteinExistence type="predicted"/>
<dbReference type="Proteomes" id="UP000186684">
    <property type="component" value="Unassembled WGS sequence"/>
</dbReference>
<reference evidence="2" key="1">
    <citation type="submission" date="2017-01" db="EMBL/GenBank/DDBJ databases">
        <authorList>
            <person name="Varghese N."/>
            <person name="Submissions S."/>
        </authorList>
    </citation>
    <scope>NUCLEOTIDE SEQUENCE [LARGE SCALE GENOMIC DNA]</scope>
    <source>
        <strain evidence="2">DSM 29430</strain>
    </source>
</reference>
<dbReference type="AlphaFoldDB" id="A0A1N7NB85"/>
<keyword evidence="2" id="KW-1185">Reference proteome</keyword>
<name>A0A1N7NB85_9RHOB</name>
<organism evidence="1 2">
    <name type="scientific">Roseivivax lentus</name>
    <dbReference type="NCBI Taxonomy" id="633194"/>
    <lineage>
        <taxon>Bacteria</taxon>
        <taxon>Pseudomonadati</taxon>
        <taxon>Pseudomonadota</taxon>
        <taxon>Alphaproteobacteria</taxon>
        <taxon>Rhodobacterales</taxon>
        <taxon>Roseobacteraceae</taxon>
        <taxon>Roseivivax</taxon>
    </lineage>
</organism>
<sequence length="207" mass="21429">MKNAVSYLALIGSVAVAGWAAFGLVETATAPEYVLPQIGQTETSASVEVTSRTSPPFLAIYGTPSAPETRPTVAEPAVEPPAFVLKGLIAVGEVRWAVLSRDGVDVVVREGEVLEGGATVTRVRAEGIELGTEAGPMELGFNADAPVALTQIAAGPTPDGPSDPKGNFASGAPKAVLFQDMSSDEILAALEQAEERRIARGWVTNSE</sequence>
<protein>
    <submittedName>
        <fullName evidence="1">Uncharacterized protein</fullName>
    </submittedName>
</protein>
<evidence type="ECO:0000313" key="2">
    <source>
        <dbReference type="Proteomes" id="UP000186684"/>
    </source>
</evidence>